<proteinExistence type="predicted"/>
<accession>A0A174C0C8</accession>
<reference evidence="2 3" key="1">
    <citation type="submission" date="2015-09" db="EMBL/GenBank/DDBJ databases">
        <authorList>
            <consortium name="Pathogen Informatics"/>
        </authorList>
    </citation>
    <scope>NUCLEOTIDE SEQUENCE [LARGE SCALE GENOMIC DNA]</scope>
    <source>
        <strain evidence="2 3">2789STDY5834876</strain>
    </source>
</reference>
<dbReference type="Proteomes" id="UP000095544">
    <property type="component" value="Unassembled WGS sequence"/>
</dbReference>
<dbReference type="RefSeq" id="WP_240285572.1">
    <property type="nucleotide sequence ID" value="NZ_CYZU01000008.1"/>
</dbReference>
<gene>
    <name evidence="2" type="ORF">ERS852491_01150</name>
</gene>
<dbReference type="SMART" id="SM00530">
    <property type="entry name" value="HTH_XRE"/>
    <property type="match status" value="1"/>
</dbReference>
<dbReference type="EMBL" id="CYZU01000008">
    <property type="protein sequence ID" value="CUO05355.1"/>
    <property type="molecule type" value="Genomic_DNA"/>
</dbReference>
<evidence type="ECO:0000259" key="1">
    <source>
        <dbReference type="SMART" id="SM00530"/>
    </source>
</evidence>
<dbReference type="InterPro" id="IPR001387">
    <property type="entry name" value="Cro/C1-type_HTH"/>
</dbReference>
<evidence type="ECO:0000313" key="3">
    <source>
        <dbReference type="Proteomes" id="UP000095544"/>
    </source>
</evidence>
<dbReference type="AlphaFoldDB" id="A0A174C0C8"/>
<dbReference type="CDD" id="cd00093">
    <property type="entry name" value="HTH_XRE"/>
    <property type="match status" value="1"/>
</dbReference>
<feature type="domain" description="HTH cro/C1-type" evidence="1">
    <location>
        <begin position="7"/>
        <end position="61"/>
    </location>
</feature>
<evidence type="ECO:0000313" key="2">
    <source>
        <dbReference type="EMBL" id="CUO05355.1"/>
    </source>
</evidence>
<protein>
    <recommendedName>
        <fullName evidence="1">HTH cro/C1-type domain-containing protein</fullName>
    </recommendedName>
</protein>
<name>A0A174C0C8_9FIRM</name>
<organism evidence="2 3">
    <name type="scientific">Faecalicatena contorta</name>
    <dbReference type="NCBI Taxonomy" id="39482"/>
    <lineage>
        <taxon>Bacteria</taxon>
        <taxon>Bacillati</taxon>
        <taxon>Bacillota</taxon>
        <taxon>Clostridia</taxon>
        <taxon>Lachnospirales</taxon>
        <taxon>Lachnospiraceae</taxon>
        <taxon>Faecalicatena</taxon>
    </lineage>
</organism>
<sequence>MRLNVNRYKELLESKNLDELDIERKTGLSMSTINWIFENEYLEISTLERLADVVKCGTKEIALPDHNNIENVIEWQRDSKTATVSLTQGRTITRVMKLAESRPEECRIIAENKDGSICARVPVGWIRINPGMNLNEEQREKRADRMRCNILNNDYSRGEMG</sequence>